<dbReference type="PANTHER" id="PTHR14969">
    <property type="entry name" value="SPHINGOSINE-1-PHOSPHATE PHOSPHOHYDROLASE"/>
    <property type="match status" value="1"/>
</dbReference>
<feature type="transmembrane region" description="Helical" evidence="1">
    <location>
        <begin position="197"/>
        <end position="214"/>
    </location>
</feature>
<feature type="transmembrane region" description="Helical" evidence="1">
    <location>
        <begin position="294"/>
        <end position="314"/>
    </location>
</feature>
<reference evidence="3" key="3">
    <citation type="submission" date="2023-10" db="EMBL/GenBank/DDBJ databases">
        <authorList>
            <person name="Picardeau M."/>
            <person name="Thibeaux R."/>
        </authorList>
    </citation>
    <scope>NUCLEOTIDE SEQUENCE</scope>
    <source>
        <strain evidence="3">ATI7-C-A5</strain>
    </source>
</reference>
<keyword evidence="1" id="KW-1133">Transmembrane helix</keyword>
<evidence type="ECO:0000256" key="1">
    <source>
        <dbReference type="SAM" id="Phobius"/>
    </source>
</evidence>
<evidence type="ECO:0000313" key="4">
    <source>
        <dbReference type="EMBL" id="PJZ93175.1"/>
    </source>
</evidence>
<dbReference type="AlphaFoldDB" id="A0A2N0B9F1"/>
<proteinExistence type="predicted"/>
<name>A0A2N0B9F1_9LEPT</name>
<reference evidence="4" key="1">
    <citation type="submission" date="2017-07" db="EMBL/GenBank/DDBJ databases">
        <title>Leptospira spp. isolated from tropical soils.</title>
        <authorList>
            <person name="Thibeaux R."/>
            <person name="Iraola G."/>
            <person name="Ferres I."/>
            <person name="Bierque E."/>
            <person name="Girault D."/>
            <person name="Soupe-Gilbert M.-E."/>
            <person name="Picardeau M."/>
            <person name="Goarant C."/>
        </authorList>
    </citation>
    <scope>NUCLEOTIDE SEQUENCE [LARGE SCALE GENOMIC DNA]</scope>
    <source>
        <strain evidence="4">ATI7-C-A5</strain>
    </source>
</reference>
<dbReference type="Gene3D" id="1.20.144.10">
    <property type="entry name" value="Phosphatidic acid phosphatase type 2/haloperoxidase"/>
    <property type="match status" value="1"/>
</dbReference>
<feature type="transmembrane region" description="Helical" evidence="1">
    <location>
        <begin position="64"/>
        <end position="84"/>
    </location>
</feature>
<dbReference type="PANTHER" id="PTHR14969:SF13">
    <property type="entry name" value="AT30094P"/>
    <property type="match status" value="1"/>
</dbReference>
<protein>
    <submittedName>
        <fullName evidence="4">Acid phosphatase</fullName>
    </submittedName>
    <submittedName>
        <fullName evidence="3">Phosphatase PAP2 family protein</fullName>
    </submittedName>
</protein>
<dbReference type="OrthoDB" id="9789113at2"/>
<dbReference type="SUPFAM" id="SSF48317">
    <property type="entry name" value="Acid phosphatase/Vanadium-dependent haloperoxidase"/>
    <property type="match status" value="1"/>
</dbReference>
<feature type="transmembrane region" description="Helical" evidence="1">
    <location>
        <begin position="226"/>
        <end position="243"/>
    </location>
</feature>
<evidence type="ECO:0000259" key="2">
    <source>
        <dbReference type="SMART" id="SM00014"/>
    </source>
</evidence>
<organism evidence="4">
    <name type="scientific">Leptospira ellisii</name>
    <dbReference type="NCBI Taxonomy" id="2023197"/>
    <lineage>
        <taxon>Bacteria</taxon>
        <taxon>Pseudomonadati</taxon>
        <taxon>Spirochaetota</taxon>
        <taxon>Spirochaetia</taxon>
        <taxon>Leptospirales</taxon>
        <taxon>Leptospiraceae</taxon>
        <taxon>Leptospira</taxon>
    </lineage>
</organism>
<gene>
    <name evidence="3" type="ORF">CH379_012570</name>
    <name evidence="4" type="ORF">CH379_09180</name>
</gene>
<dbReference type="EMBL" id="NPEF01000078">
    <property type="protein sequence ID" value="PJZ93175.1"/>
    <property type="molecule type" value="Genomic_DNA"/>
</dbReference>
<keyword evidence="1" id="KW-0472">Membrane</keyword>
<evidence type="ECO:0000313" key="5">
    <source>
        <dbReference type="Proteomes" id="UP000232122"/>
    </source>
</evidence>
<feature type="transmembrane region" description="Helical" evidence="1">
    <location>
        <begin position="130"/>
        <end position="150"/>
    </location>
</feature>
<evidence type="ECO:0000313" key="3">
    <source>
        <dbReference type="EMBL" id="MDV6236462.1"/>
    </source>
</evidence>
<reference evidence="3 5" key="2">
    <citation type="journal article" date="2018" name="Microb. Genom.">
        <title>Deciphering the unexplored Leptospira diversity from soils uncovers genomic evolution to virulence.</title>
        <authorList>
            <person name="Thibeaux R."/>
            <person name="Iraola G."/>
            <person name="Ferres I."/>
            <person name="Bierque E."/>
            <person name="Girault D."/>
            <person name="Soupe-Gilbert M.E."/>
            <person name="Picardeau M."/>
            <person name="Goarant C."/>
        </authorList>
    </citation>
    <scope>NUCLEOTIDE SEQUENCE [LARGE SCALE GENOMIC DNA]</scope>
    <source>
        <strain evidence="3 5">ATI7-C-A5</strain>
    </source>
</reference>
<accession>A0A2N0B9F1</accession>
<keyword evidence="1" id="KW-0812">Transmembrane</keyword>
<feature type="transmembrane region" description="Helical" evidence="1">
    <location>
        <begin position="104"/>
        <end position="123"/>
    </location>
</feature>
<comment type="caution">
    <text evidence="4">The sequence shown here is derived from an EMBL/GenBank/DDBJ whole genome shotgun (WGS) entry which is preliminary data.</text>
</comment>
<sequence>MSAKLSWFQDPFWFGTSFLESLRGSSLDPVLGVLTFVLHQLGGNLFFMILLSATYLLFDRKLGLRLGVGLLTSGILNGLLKGWLESPRPNLPWNGPGKLEEFAYGFPSGHVQTSVVVWGLIFIHSRSKWIRALAILIALSMPFSRMYAGVHFAGDTLGGLVLGGIGLAVTEFLFRFLPELDNPRPFPGQSRSNTKSIALVIVVFTLPSILLYSHENALAKNKSFEQTISASGALAGFLIGILLSKLYSLEWKPVDSISGTFKRIAVWLVGVLIFYFLLGWLIQKFLPENPVARYLRYGIVSSYIGFFSMYLLSLKKGETDIHS</sequence>
<keyword evidence="5" id="KW-1185">Reference proteome</keyword>
<dbReference type="RefSeq" id="WP_100765003.1">
    <property type="nucleotide sequence ID" value="NZ_NPEF02000014.1"/>
</dbReference>
<dbReference type="Proteomes" id="UP000232122">
    <property type="component" value="Unassembled WGS sequence"/>
</dbReference>
<dbReference type="InterPro" id="IPR000326">
    <property type="entry name" value="PAP2/HPO"/>
</dbReference>
<feature type="transmembrane region" description="Helical" evidence="1">
    <location>
        <begin position="30"/>
        <end position="57"/>
    </location>
</feature>
<dbReference type="Pfam" id="PF01569">
    <property type="entry name" value="PAP2"/>
    <property type="match status" value="1"/>
</dbReference>
<feature type="domain" description="Phosphatidic acid phosphatase type 2/haloperoxidase" evidence="2">
    <location>
        <begin position="61"/>
        <end position="171"/>
    </location>
</feature>
<feature type="transmembrane region" description="Helical" evidence="1">
    <location>
        <begin position="156"/>
        <end position="177"/>
    </location>
</feature>
<feature type="transmembrane region" description="Helical" evidence="1">
    <location>
        <begin position="264"/>
        <end position="282"/>
    </location>
</feature>
<dbReference type="EMBL" id="NPEF02000014">
    <property type="protein sequence ID" value="MDV6236462.1"/>
    <property type="molecule type" value="Genomic_DNA"/>
</dbReference>
<dbReference type="InterPro" id="IPR036938">
    <property type="entry name" value="PAP2/HPO_sf"/>
</dbReference>
<dbReference type="SMART" id="SM00014">
    <property type="entry name" value="acidPPc"/>
    <property type="match status" value="1"/>
</dbReference>